<evidence type="ECO:0000256" key="4">
    <source>
        <dbReference type="ARBA" id="ARBA00022989"/>
    </source>
</evidence>
<evidence type="ECO:0000313" key="8">
    <source>
        <dbReference type="Proteomes" id="UP000694864"/>
    </source>
</evidence>
<dbReference type="RefSeq" id="XP_010502825.1">
    <property type="nucleotide sequence ID" value="XM_010504523.1"/>
</dbReference>
<dbReference type="GeneID" id="104780067"/>
<gene>
    <name evidence="9" type="primary">LOC104780067</name>
</gene>
<keyword evidence="5 7" id="KW-0472">Membrane</keyword>
<evidence type="ECO:0000256" key="6">
    <source>
        <dbReference type="SAM" id="Coils"/>
    </source>
</evidence>
<keyword evidence="3 7" id="KW-0812">Transmembrane</keyword>
<dbReference type="Proteomes" id="UP000694864">
    <property type="component" value="Chromosome 4"/>
</dbReference>
<dbReference type="SUPFAM" id="SSF58100">
    <property type="entry name" value="Bacterial hemolysins"/>
    <property type="match status" value="1"/>
</dbReference>
<proteinExistence type="inferred from homology"/>
<feature type="transmembrane region" description="Helical" evidence="7">
    <location>
        <begin position="247"/>
        <end position="269"/>
    </location>
</feature>
<keyword evidence="6" id="KW-0175">Coiled coil</keyword>
<evidence type="ECO:0000256" key="3">
    <source>
        <dbReference type="ARBA" id="ARBA00022692"/>
    </source>
</evidence>
<comment type="subcellular location">
    <subcellularLocation>
        <location evidence="1">Membrane</location>
        <topology evidence="1">Multi-pass membrane protein</topology>
    </subcellularLocation>
</comment>
<evidence type="ECO:0000256" key="1">
    <source>
        <dbReference type="ARBA" id="ARBA00004141"/>
    </source>
</evidence>
<keyword evidence="4 7" id="KW-1133">Transmembrane helix</keyword>
<dbReference type="Gene3D" id="1.20.1170.10">
    <property type="match status" value="1"/>
</dbReference>
<keyword evidence="8" id="KW-1185">Reference proteome</keyword>
<reference evidence="8" key="1">
    <citation type="journal article" date="2014" name="Nat. Commun.">
        <title>The emerging biofuel crop Camelina sativa retains a highly undifferentiated hexaploid genome structure.</title>
        <authorList>
            <person name="Kagale S."/>
            <person name="Koh C."/>
            <person name="Nixon J."/>
            <person name="Bollina V."/>
            <person name="Clarke W.E."/>
            <person name="Tuteja R."/>
            <person name="Spillane C."/>
            <person name="Robinson S.J."/>
            <person name="Links M.G."/>
            <person name="Clarke C."/>
            <person name="Higgins E.E."/>
            <person name="Huebert T."/>
            <person name="Sharpe A.G."/>
            <person name="Parkin I.A."/>
        </authorList>
    </citation>
    <scope>NUCLEOTIDE SEQUENCE [LARGE SCALE GENOMIC DNA]</scope>
    <source>
        <strain evidence="8">cv. DH55</strain>
    </source>
</reference>
<dbReference type="InterPro" id="IPR007749">
    <property type="entry name" value="DUF677"/>
</dbReference>
<dbReference type="PANTHER" id="PTHR31113:SF13">
    <property type="entry name" value="(RAPE) HYPOTHETICAL PROTEIN"/>
    <property type="match status" value="1"/>
</dbReference>
<organism evidence="8 9">
    <name type="scientific">Camelina sativa</name>
    <name type="common">False flax</name>
    <name type="synonym">Myagrum sativum</name>
    <dbReference type="NCBI Taxonomy" id="90675"/>
    <lineage>
        <taxon>Eukaryota</taxon>
        <taxon>Viridiplantae</taxon>
        <taxon>Streptophyta</taxon>
        <taxon>Embryophyta</taxon>
        <taxon>Tracheophyta</taxon>
        <taxon>Spermatophyta</taxon>
        <taxon>Magnoliopsida</taxon>
        <taxon>eudicotyledons</taxon>
        <taxon>Gunneridae</taxon>
        <taxon>Pentapetalae</taxon>
        <taxon>rosids</taxon>
        <taxon>malvids</taxon>
        <taxon>Brassicales</taxon>
        <taxon>Brassicaceae</taxon>
        <taxon>Camelineae</taxon>
        <taxon>Camelina</taxon>
    </lineage>
</organism>
<feature type="transmembrane region" description="Helical" evidence="7">
    <location>
        <begin position="219"/>
        <end position="241"/>
    </location>
</feature>
<protein>
    <submittedName>
        <fullName evidence="9">UPF0496 protein At3g28270-like</fullName>
    </submittedName>
</protein>
<evidence type="ECO:0000256" key="7">
    <source>
        <dbReference type="SAM" id="Phobius"/>
    </source>
</evidence>
<sequence>MALSEETMSKCSVHLSAYKSACEDHPELKSFNLALQERANKVIDSLTTGAETGTGYLSQHEIHMEVSKHLFEVSQDVANFIIESENNVWESKALNSLVTAYFENTLKTLEIFDNVMDCVEKAEIGRLYIQEAVAQFEKESAENDVGGKKKRYEKTLEKLKKFKAMGDPFDGRELTNQFKLIQKQQESLLQEVSEAKTKLDEEVKKLAEEYAKAQKQSKLANVLFGATFCIVAVGSIALIASGVGAPLGIVGVVSLPVIAVGWVGVHTFLESRMDALKRQQEALARLNENLSSVEHGIVTNERAIENISEQVHHLEKKITSLLKLVDEAIEDEGDEVDTKLALHLIRDKVTKLTETLKEIGETVDKLNKLIREARLHVLEKISGSVK</sequence>
<comment type="similarity">
    <text evidence="2">Belongs to the UPF0496 family.</text>
</comment>
<accession>A0ABM0YLH4</accession>
<evidence type="ECO:0000313" key="9">
    <source>
        <dbReference type="RefSeq" id="XP_010502825.1"/>
    </source>
</evidence>
<reference evidence="9" key="2">
    <citation type="submission" date="2025-08" db="UniProtKB">
        <authorList>
            <consortium name="RefSeq"/>
        </authorList>
    </citation>
    <scope>IDENTIFICATION</scope>
    <source>
        <tissue evidence="9">Leaf</tissue>
    </source>
</reference>
<evidence type="ECO:0000256" key="2">
    <source>
        <dbReference type="ARBA" id="ARBA00009074"/>
    </source>
</evidence>
<name>A0ABM0YLH4_CAMSA</name>
<feature type="coiled-coil region" evidence="6">
    <location>
        <begin position="269"/>
        <end position="324"/>
    </location>
</feature>
<dbReference type="Pfam" id="PF05055">
    <property type="entry name" value="DUF677"/>
    <property type="match status" value="1"/>
</dbReference>
<evidence type="ECO:0000256" key="5">
    <source>
        <dbReference type="ARBA" id="ARBA00023136"/>
    </source>
</evidence>
<feature type="coiled-coil region" evidence="6">
    <location>
        <begin position="182"/>
        <end position="216"/>
    </location>
</feature>
<dbReference type="PANTHER" id="PTHR31113">
    <property type="entry name" value="UPF0496 PROTEIN 3-RELATED"/>
    <property type="match status" value="1"/>
</dbReference>